<comment type="caution">
    <text evidence="2">The sequence shown here is derived from an EMBL/GenBank/DDBJ whole genome shotgun (WGS) entry which is preliminary data.</text>
</comment>
<evidence type="ECO:0000313" key="3">
    <source>
        <dbReference type="Proteomes" id="UP000320244"/>
    </source>
</evidence>
<accession>A0A563E055</accession>
<keyword evidence="3" id="KW-1185">Reference proteome</keyword>
<dbReference type="Proteomes" id="UP000320244">
    <property type="component" value="Unassembled WGS sequence"/>
</dbReference>
<protein>
    <submittedName>
        <fullName evidence="2">DUF2236 domain-containing protein</fullName>
    </submittedName>
</protein>
<feature type="domain" description="ER-bound oxygenase mpaB/mpaB'/Rubber oxygenase catalytic" evidence="1">
    <location>
        <begin position="59"/>
        <end position="277"/>
    </location>
</feature>
<evidence type="ECO:0000313" key="2">
    <source>
        <dbReference type="EMBL" id="TWP35591.1"/>
    </source>
</evidence>
<sequence length="309" mass="33862">MTLTMDRLPRPVLAVHDAVRHRAALALRDRVAGDNATGRADQIWGRPGPRWFTPDDPIWRVHLDASMFLGGIRALLLQSLHPLAMAGVTDFSDYQSDVWGRLQSTSNFISQTTFGTIEDSERLLDRINTIHSHIQGVAPDGRGYAATDPHLLRWVHVAEIDGFLACFEAFGESTLTPQEADTYVAQTGVAAARLGVIDPPQSVADLRAALAAFEPELEITPAAREVLRFILWRPPMPLAARPAYLSLVAGALATLPPYALEMFGVRLPPGGRRGLRLAGNGGAGAIRWMLHDPMVRSDRRMDSRPGDTR</sequence>
<dbReference type="Pfam" id="PF09995">
    <property type="entry name" value="MPAB_Lcp_cat"/>
    <property type="match status" value="1"/>
</dbReference>
<dbReference type="PANTHER" id="PTHR36151">
    <property type="entry name" value="BLR2777 PROTEIN"/>
    <property type="match status" value="1"/>
</dbReference>
<dbReference type="GO" id="GO:0016491">
    <property type="term" value="F:oxidoreductase activity"/>
    <property type="evidence" value="ECO:0007669"/>
    <property type="project" value="InterPro"/>
</dbReference>
<organism evidence="2 3">
    <name type="scientific">Leekyejoonella antrihumi</name>
    <dbReference type="NCBI Taxonomy" id="1660198"/>
    <lineage>
        <taxon>Bacteria</taxon>
        <taxon>Bacillati</taxon>
        <taxon>Actinomycetota</taxon>
        <taxon>Actinomycetes</taxon>
        <taxon>Micrococcales</taxon>
        <taxon>Dermacoccaceae</taxon>
        <taxon>Leekyejoonella</taxon>
    </lineage>
</organism>
<dbReference type="AlphaFoldDB" id="A0A563E055"/>
<name>A0A563E055_9MICO</name>
<gene>
    <name evidence="2" type="ORF">FGL98_13520</name>
</gene>
<dbReference type="PANTHER" id="PTHR36151:SF3">
    <property type="entry name" value="ER-BOUND OXYGENASE MPAB_MPAB'_RUBBER OXYGENASE CATALYTIC DOMAIN-CONTAINING PROTEIN"/>
    <property type="match status" value="1"/>
</dbReference>
<dbReference type="RefSeq" id="WP_146317297.1">
    <property type="nucleotide sequence ID" value="NZ_VCQV01000018.1"/>
</dbReference>
<reference evidence="2 3" key="1">
    <citation type="submission" date="2019-05" db="EMBL/GenBank/DDBJ databases">
        <authorList>
            <person name="Lee S.D."/>
        </authorList>
    </citation>
    <scope>NUCLEOTIDE SEQUENCE [LARGE SCALE GENOMIC DNA]</scope>
    <source>
        <strain evidence="2 3">C5-26</strain>
    </source>
</reference>
<reference evidence="2 3" key="2">
    <citation type="submission" date="2019-08" db="EMBL/GenBank/DDBJ databases">
        <title>Jejuicoccus antrihumi gen. nov., sp. nov., a new member of the family Dermacoccaceae isolated from a cave.</title>
        <authorList>
            <person name="Schumann P."/>
            <person name="Kim I.S."/>
        </authorList>
    </citation>
    <scope>NUCLEOTIDE SEQUENCE [LARGE SCALE GENOMIC DNA]</scope>
    <source>
        <strain evidence="2 3">C5-26</strain>
    </source>
</reference>
<dbReference type="OrthoDB" id="108890at2"/>
<proteinExistence type="predicted"/>
<evidence type="ECO:0000259" key="1">
    <source>
        <dbReference type="Pfam" id="PF09995"/>
    </source>
</evidence>
<dbReference type="EMBL" id="VCQV01000018">
    <property type="protein sequence ID" value="TWP35591.1"/>
    <property type="molecule type" value="Genomic_DNA"/>
</dbReference>
<dbReference type="InterPro" id="IPR018713">
    <property type="entry name" value="MPAB/Lcp_cat_dom"/>
</dbReference>